<organism evidence="2 3">
    <name type="scientific">Trichogramma kaykai</name>
    <dbReference type="NCBI Taxonomy" id="54128"/>
    <lineage>
        <taxon>Eukaryota</taxon>
        <taxon>Metazoa</taxon>
        <taxon>Ecdysozoa</taxon>
        <taxon>Arthropoda</taxon>
        <taxon>Hexapoda</taxon>
        <taxon>Insecta</taxon>
        <taxon>Pterygota</taxon>
        <taxon>Neoptera</taxon>
        <taxon>Endopterygota</taxon>
        <taxon>Hymenoptera</taxon>
        <taxon>Apocrita</taxon>
        <taxon>Proctotrupomorpha</taxon>
        <taxon>Chalcidoidea</taxon>
        <taxon>Trichogrammatidae</taxon>
        <taxon>Trichogramma</taxon>
    </lineage>
</organism>
<evidence type="ECO:0000313" key="2">
    <source>
        <dbReference type="EMBL" id="KAL3402708.1"/>
    </source>
</evidence>
<feature type="transmembrane region" description="Helical" evidence="1">
    <location>
        <begin position="117"/>
        <end position="138"/>
    </location>
</feature>
<keyword evidence="1" id="KW-0812">Transmembrane</keyword>
<accession>A0ABD2XC79</accession>
<keyword evidence="1" id="KW-1133">Transmembrane helix</keyword>
<reference evidence="2 3" key="1">
    <citation type="journal article" date="2024" name="bioRxiv">
        <title>A reference genome for Trichogramma kaykai: A tiny desert-dwelling parasitoid wasp with competing sex-ratio distorters.</title>
        <authorList>
            <person name="Culotta J."/>
            <person name="Lindsey A.R."/>
        </authorList>
    </citation>
    <scope>NUCLEOTIDE SEQUENCE [LARGE SCALE GENOMIC DNA]</scope>
    <source>
        <strain evidence="2 3">KSX58</strain>
    </source>
</reference>
<comment type="caution">
    <text evidence="2">The sequence shown here is derived from an EMBL/GenBank/DDBJ whole genome shotgun (WGS) entry which is preliminary data.</text>
</comment>
<dbReference type="AlphaFoldDB" id="A0ABD2XC79"/>
<evidence type="ECO:0000256" key="1">
    <source>
        <dbReference type="SAM" id="Phobius"/>
    </source>
</evidence>
<dbReference type="EMBL" id="JBJJXI010000034">
    <property type="protein sequence ID" value="KAL3402708.1"/>
    <property type="molecule type" value="Genomic_DNA"/>
</dbReference>
<keyword evidence="1" id="KW-0472">Membrane</keyword>
<dbReference type="Proteomes" id="UP001627154">
    <property type="component" value="Unassembled WGS sequence"/>
</dbReference>
<name>A0ABD2XC79_9HYME</name>
<keyword evidence="3" id="KW-1185">Reference proteome</keyword>
<proteinExistence type="predicted"/>
<sequence>MTECIYWLLTYGNVSCILTHYEILLAMELISGPMTQAEPCFWSSYRVIEMRPGSPYTPSFDRIIRLAQAAGLVNKWWRDNFGSLDRYRYEISDQSLSGLVGKNFLPDKMRDHSYRNVFLLLLAGYLLSLAVFFVELTVEHFHEKLQRLWWWLPQRIVFQEN</sequence>
<evidence type="ECO:0000313" key="3">
    <source>
        <dbReference type="Proteomes" id="UP001627154"/>
    </source>
</evidence>
<protein>
    <submittedName>
        <fullName evidence="2">Uncharacterized protein</fullName>
    </submittedName>
</protein>
<gene>
    <name evidence="2" type="ORF">TKK_004631</name>
</gene>